<feature type="transmembrane region" description="Helical" evidence="1">
    <location>
        <begin position="6"/>
        <end position="23"/>
    </location>
</feature>
<feature type="transmembrane region" description="Helical" evidence="1">
    <location>
        <begin position="30"/>
        <end position="48"/>
    </location>
</feature>
<feature type="transmembrane region" description="Helical" evidence="1">
    <location>
        <begin position="60"/>
        <end position="83"/>
    </location>
</feature>
<evidence type="ECO:0000313" key="2">
    <source>
        <dbReference type="EMBL" id="ARD22982.1"/>
    </source>
</evidence>
<name>A0ABN4YET7_9GAMM</name>
<keyword evidence="3" id="KW-1185">Reference proteome</keyword>
<organism evidence="2 3">
    <name type="scientific">Shewanella japonica</name>
    <dbReference type="NCBI Taxonomy" id="93973"/>
    <lineage>
        <taxon>Bacteria</taxon>
        <taxon>Pseudomonadati</taxon>
        <taxon>Pseudomonadota</taxon>
        <taxon>Gammaproteobacteria</taxon>
        <taxon>Alteromonadales</taxon>
        <taxon>Shewanellaceae</taxon>
        <taxon>Shewanella</taxon>
    </lineage>
</organism>
<evidence type="ECO:0000313" key="3">
    <source>
        <dbReference type="Proteomes" id="UP000191820"/>
    </source>
</evidence>
<protein>
    <recommendedName>
        <fullName evidence="4">Inner membrane protein</fullName>
    </recommendedName>
</protein>
<evidence type="ECO:0000256" key="1">
    <source>
        <dbReference type="SAM" id="Phobius"/>
    </source>
</evidence>
<proteinExistence type="predicted"/>
<sequence length="124" mass="14049">MISIFITAILVCFVFLELGYLIIKRFNISSLIFFAICVFISLYYYAYFFEASDYGRENRASMLLVISSIFYSVPLAIMFIIIVFSKKKPDNIQHIIAASLSILLGLLFPVFALLTACSVGRDCL</sequence>
<evidence type="ECO:0008006" key="4">
    <source>
        <dbReference type="Google" id="ProtNLM"/>
    </source>
</evidence>
<keyword evidence="1" id="KW-0812">Transmembrane</keyword>
<reference evidence="2 3" key="1">
    <citation type="submission" date="2017-03" db="EMBL/GenBank/DDBJ databases">
        <title>Genome sequencing of Shewanella japonica KCTC 22435.</title>
        <authorList>
            <person name="Kim K.M."/>
        </authorList>
    </citation>
    <scope>NUCLEOTIDE SEQUENCE [LARGE SCALE GENOMIC DNA]</scope>
    <source>
        <strain evidence="2 3">KCTC 22435</strain>
    </source>
</reference>
<keyword evidence="1" id="KW-1133">Transmembrane helix</keyword>
<gene>
    <name evidence="2" type="ORF">SJ2017_2695</name>
</gene>
<dbReference type="Proteomes" id="UP000191820">
    <property type="component" value="Chromosome"/>
</dbReference>
<feature type="transmembrane region" description="Helical" evidence="1">
    <location>
        <begin position="95"/>
        <end position="114"/>
    </location>
</feature>
<keyword evidence="1" id="KW-0472">Membrane</keyword>
<accession>A0ABN4YET7</accession>
<dbReference type="EMBL" id="CP020472">
    <property type="protein sequence ID" value="ARD22982.1"/>
    <property type="molecule type" value="Genomic_DNA"/>
</dbReference>